<dbReference type="Proteomes" id="UP000294933">
    <property type="component" value="Unassembled WGS sequence"/>
</dbReference>
<evidence type="ECO:0000259" key="4">
    <source>
        <dbReference type="Pfam" id="PF00891"/>
    </source>
</evidence>
<dbReference type="VEuPathDB" id="FungiDB:BD410DRAFT_894917"/>
<evidence type="ECO:0000256" key="3">
    <source>
        <dbReference type="ARBA" id="ARBA00022691"/>
    </source>
</evidence>
<dbReference type="GO" id="GO:0008171">
    <property type="term" value="F:O-methyltransferase activity"/>
    <property type="evidence" value="ECO:0007669"/>
    <property type="project" value="InterPro"/>
</dbReference>
<dbReference type="PANTHER" id="PTHR43712">
    <property type="entry name" value="PUTATIVE (AFU_ORTHOLOGUE AFUA_4G14580)-RELATED"/>
    <property type="match status" value="1"/>
</dbReference>
<evidence type="ECO:0000256" key="2">
    <source>
        <dbReference type="ARBA" id="ARBA00022679"/>
    </source>
</evidence>
<dbReference type="Gene3D" id="1.10.10.10">
    <property type="entry name" value="Winged helix-like DNA-binding domain superfamily/Winged helix DNA-binding domain"/>
    <property type="match status" value="1"/>
</dbReference>
<dbReference type="PROSITE" id="PS51683">
    <property type="entry name" value="SAM_OMT_II"/>
    <property type="match status" value="1"/>
</dbReference>
<dbReference type="Pfam" id="PF08100">
    <property type="entry name" value="Dimerisation"/>
    <property type="match status" value="1"/>
</dbReference>
<dbReference type="InterPro" id="IPR029063">
    <property type="entry name" value="SAM-dependent_MTases_sf"/>
</dbReference>
<sequence>MEDLRNLTALISNAVKQIEESCNARQVSLPSLDDPFTLESESARLHPAVLEAVATIVAATNQLSVLVRPPALTLMSAAVQFHVPSALRTVTKANVVEILREAGPQGLHVDEIAKKNNMDPQKLARLLRLLATEHIFREVTPDVFANNRISSLADTGKSSTELFSKPTEKYTGTNGVAALIEHCGYDVFNSSACMTETLLDPETARSYDPTKAPFNRAFKTDLPFWAWFEQPGNEQILSTFGMAMKGTKALSPPDVILDGFEWKDLPSGSIVVDVGGGIGSQSLTIAQAHHHLKIVVQDREPVVKEAKGFWDLNFPNVLSSGRVTLQGKAGNPQSIDFLAGQPVKNASVFLMRMILHDWSDDLCHVILKHLREAATPSTKLLLVDNLMSFACPDTSPTTTIPGGASEPPPPPLLANYGHASAFLHMIDLQMLTALNGQERTLVHLAKLLEGAGWKLTKVYRTPTFLQTHQQILALPA</sequence>
<keyword evidence="7" id="KW-1185">Reference proteome</keyword>
<evidence type="ECO:0000256" key="1">
    <source>
        <dbReference type="ARBA" id="ARBA00022603"/>
    </source>
</evidence>
<dbReference type="Pfam" id="PF00891">
    <property type="entry name" value="Methyltransf_2"/>
    <property type="match status" value="1"/>
</dbReference>
<feature type="domain" description="O-methyltransferase C-terminal" evidence="4">
    <location>
        <begin position="213"/>
        <end position="390"/>
    </location>
</feature>
<dbReference type="InterPro" id="IPR012967">
    <property type="entry name" value="COMT_dimerisation"/>
</dbReference>
<dbReference type="InterPro" id="IPR036390">
    <property type="entry name" value="WH_DNA-bd_sf"/>
</dbReference>
<dbReference type="InterPro" id="IPR001077">
    <property type="entry name" value="COMT_C"/>
</dbReference>
<dbReference type="AlphaFoldDB" id="A0A4Y7QJE0"/>
<feature type="domain" description="O-methyltransferase dimerisation" evidence="5">
    <location>
        <begin position="79"/>
        <end position="152"/>
    </location>
</feature>
<keyword evidence="1 6" id="KW-0489">Methyltransferase</keyword>
<dbReference type="SUPFAM" id="SSF53335">
    <property type="entry name" value="S-adenosyl-L-methionine-dependent methyltransferases"/>
    <property type="match status" value="1"/>
</dbReference>
<dbReference type="SUPFAM" id="SSF46785">
    <property type="entry name" value="Winged helix' DNA-binding domain"/>
    <property type="match status" value="1"/>
</dbReference>
<evidence type="ECO:0000313" key="7">
    <source>
        <dbReference type="Proteomes" id="UP000294933"/>
    </source>
</evidence>
<organism evidence="6 7">
    <name type="scientific">Rickenella mellea</name>
    <dbReference type="NCBI Taxonomy" id="50990"/>
    <lineage>
        <taxon>Eukaryota</taxon>
        <taxon>Fungi</taxon>
        <taxon>Dikarya</taxon>
        <taxon>Basidiomycota</taxon>
        <taxon>Agaricomycotina</taxon>
        <taxon>Agaricomycetes</taxon>
        <taxon>Hymenochaetales</taxon>
        <taxon>Rickenellaceae</taxon>
        <taxon>Rickenella</taxon>
    </lineage>
</organism>
<evidence type="ECO:0000259" key="5">
    <source>
        <dbReference type="Pfam" id="PF08100"/>
    </source>
</evidence>
<dbReference type="InterPro" id="IPR016461">
    <property type="entry name" value="COMT-like"/>
</dbReference>
<dbReference type="GO" id="GO:0046983">
    <property type="term" value="F:protein dimerization activity"/>
    <property type="evidence" value="ECO:0007669"/>
    <property type="project" value="InterPro"/>
</dbReference>
<dbReference type="Gene3D" id="3.40.50.150">
    <property type="entry name" value="Vaccinia Virus protein VP39"/>
    <property type="match status" value="1"/>
</dbReference>
<evidence type="ECO:0000313" key="6">
    <source>
        <dbReference type="EMBL" id="TDL27010.1"/>
    </source>
</evidence>
<keyword evidence="2 6" id="KW-0808">Transferase</keyword>
<reference evidence="6 7" key="1">
    <citation type="submission" date="2018-06" db="EMBL/GenBank/DDBJ databases">
        <title>A transcriptomic atlas of mushroom development highlights an independent origin of complex multicellularity.</title>
        <authorList>
            <consortium name="DOE Joint Genome Institute"/>
            <person name="Krizsan K."/>
            <person name="Almasi E."/>
            <person name="Merenyi Z."/>
            <person name="Sahu N."/>
            <person name="Viragh M."/>
            <person name="Koszo T."/>
            <person name="Mondo S."/>
            <person name="Kiss B."/>
            <person name="Balint B."/>
            <person name="Kues U."/>
            <person name="Barry K."/>
            <person name="Hegedus J.C."/>
            <person name="Henrissat B."/>
            <person name="Johnson J."/>
            <person name="Lipzen A."/>
            <person name="Ohm R."/>
            <person name="Nagy I."/>
            <person name="Pangilinan J."/>
            <person name="Yan J."/>
            <person name="Xiong Y."/>
            <person name="Grigoriev I.V."/>
            <person name="Hibbett D.S."/>
            <person name="Nagy L.G."/>
        </authorList>
    </citation>
    <scope>NUCLEOTIDE SEQUENCE [LARGE SCALE GENOMIC DNA]</scope>
    <source>
        <strain evidence="6 7">SZMC22713</strain>
    </source>
</reference>
<accession>A0A4Y7QJE0</accession>
<name>A0A4Y7QJE0_9AGAM</name>
<keyword evidence="3" id="KW-0949">S-adenosyl-L-methionine</keyword>
<dbReference type="GO" id="GO:0032259">
    <property type="term" value="P:methylation"/>
    <property type="evidence" value="ECO:0007669"/>
    <property type="project" value="UniProtKB-KW"/>
</dbReference>
<proteinExistence type="predicted"/>
<dbReference type="InterPro" id="IPR036388">
    <property type="entry name" value="WH-like_DNA-bd_sf"/>
</dbReference>
<dbReference type="STRING" id="50990.A0A4Y7QJE0"/>
<protein>
    <submittedName>
        <fullName evidence="6">S-adenosyl-L-methionine-dependent methyltransferase</fullName>
    </submittedName>
</protein>
<dbReference type="OrthoDB" id="2410195at2759"/>
<dbReference type="PANTHER" id="PTHR43712:SF2">
    <property type="entry name" value="O-METHYLTRANSFERASE CICE"/>
    <property type="match status" value="1"/>
</dbReference>
<dbReference type="EMBL" id="ML170160">
    <property type="protein sequence ID" value="TDL27010.1"/>
    <property type="molecule type" value="Genomic_DNA"/>
</dbReference>
<gene>
    <name evidence="6" type="ORF">BD410DRAFT_894917</name>
</gene>